<evidence type="ECO:0000313" key="2">
    <source>
        <dbReference type="EMBL" id="SDI12866.1"/>
    </source>
</evidence>
<name>A0A1G8I1N2_9GAMM</name>
<evidence type="ECO:0000313" key="3">
    <source>
        <dbReference type="Proteomes" id="UP000198606"/>
    </source>
</evidence>
<sequence length="228" mass="25425">MVSRGVQSSGCLRDFRGRVEQSPASDDDPSVPARRPHGRDFRWPIGAQGMPMSTTPSYLMHGWPVQRHVAILSRQKVGKRNGFVVGDQQTRAGTTVGGPGFHWHRGARGGLRYLNRTGDGERRAARFSWEPPAQFGGLSGFADADGKLAMFLAIDRLCKSAYVQFHEAFVTAYNFARHLKALRWRTPRMRCLDRRPSIFTIDPHLLNCGTRHLLASAPVFNATGPTRN</sequence>
<evidence type="ECO:0000256" key="1">
    <source>
        <dbReference type="SAM" id="MobiDB-lite"/>
    </source>
</evidence>
<feature type="compositionally biased region" description="Polar residues" evidence="1">
    <location>
        <begin position="1"/>
        <end position="10"/>
    </location>
</feature>
<dbReference type="Proteomes" id="UP000198606">
    <property type="component" value="Unassembled WGS sequence"/>
</dbReference>
<accession>A0A1G8I1N2</accession>
<gene>
    <name evidence="2" type="ORF">SAMN05216588_111187</name>
</gene>
<dbReference type="AlphaFoldDB" id="A0A1G8I1N2"/>
<feature type="region of interest" description="Disordered" evidence="1">
    <location>
        <begin position="1"/>
        <end position="47"/>
    </location>
</feature>
<dbReference type="EMBL" id="FNDG01000011">
    <property type="protein sequence ID" value="SDI12866.1"/>
    <property type="molecule type" value="Genomic_DNA"/>
</dbReference>
<reference evidence="2 3" key="1">
    <citation type="submission" date="2016-10" db="EMBL/GenBank/DDBJ databases">
        <authorList>
            <person name="de Groot N.N."/>
        </authorList>
    </citation>
    <scope>NUCLEOTIDE SEQUENCE [LARGE SCALE GENOMIC DNA]</scope>
    <source>
        <strain evidence="2 3">LMG 18387</strain>
    </source>
</reference>
<protein>
    <submittedName>
        <fullName evidence="2">Uncharacterized protein</fullName>
    </submittedName>
</protein>
<proteinExistence type="predicted"/>
<organism evidence="2 3">
    <name type="scientific">Phytopseudomonas flavescens</name>
    <dbReference type="NCBI Taxonomy" id="29435"/>
    <lineage>
        <taxon>Bacteria</taxon>
        <taxon>Pseudomonadati</taxon>
        <taxon>Pseudomonadota</taxon>
        <taxon>Gammaproteobacteria</taxon>
        <taxon>Pseudomonadales</taxon>
        <taxon>Pseudomonadaceae</taxon>
        <taxon>Phytopseudomonas</taxon>
    </lineage>
</organism>